<proteinExistence type="predicted"/>
<accession>A0A1H4M3G9</accession>
<keyword evidence="2" id="KW-1185">Reference proteome</keyword>
<organism evidence="1 2">
    <name type="scientific">Nitratireductor aquibiodomus</name>
    <dbReference type="NCBI Taxonomy" id="204799"/>
    <lineage>
        <taxon>Bacteria</taxon>
        <taxon>Pseudomonadati</taxon>
        <taxon>Pseudomonadota</taxon>
        <taxon>Alphaproteobacteria</taxon>
        <taxon>Hyphomicrobiales</taxon>
        <taxon>Phyllobacteriaceae</taxon>
        <taxon>Nitratireductor</taxon>
    </lineage>
</organism>
<gene>
    <name evidence="1" type="ORF">SAMN05216452_3131</name>
</gene>
<dbReference type="Proteomes" id="UP000199064">
    <property type="component" value="Unassembled WGS sequence"/>
</dbReference>
<sequence>MTGEHSTAIVTPSYAGDFDRCRLLCETMDRFVTGHNRHYLLVAGHDVERFRTLETDRRVVVDERDLLPSWLHAVRDPTVFFRRHVWLSTRLAPLRGWHVQQLRRIAFAEKAQEETLVYCDSDVVFLKPFDCSAFWLDGQVRLYRRDGGMNSLVDLGHRDWSANAARALGLPAGQETEHDYITTLISWRRDTVVRMLRHVEKVNGTPWIRAVAADRRFSECILYGRYVDEVLAGEGHFHDDRALCHVLWFGSELDAVGVEDVVARMQPYQVAIGIQSFIETDLAPLRRMIG</sequence>
<dbReference type="RefSeq" id="WP_090329408.1">
    <property type="nucleotide sequence ID" value="NZ_FNSL01000001.1"/>
</dbReference>
<dbReference type="Pfam" id="PF20102">
    <property type="entry name" value="DUF6492"/>
    <property type="match status" value="1"/>
</dbReference>
<dbReference type="InterPro" id="IPR045499">
    <property type="entry name" value="DUF6492"/>
</dbReference>
<dbReference type="AlphaFoldDB" id="A0A1H4M3G9"/>
<reference evidence="2" key="1">
    <citation type="submission" date="2016-10" db="EMBL/GenBank/DDBJ databases">
        <authorList>
            <person name="Varghese N."/>
            <person name="Submissions S."/>
        </authorList>
    </citation>
    <scope>NUCLEOTIDE SEQUENCE [LARGE SCALE GENOMIC DNA]</scope>
    <source>
        <strain evidence="2">ES.061</strain>
    </source>
</reference>
<evidence type="ECO:0000313" key="2">
    <source>
        <dbReference type="Proteomes" id="UP000199064"/>
    </source>
</evidence>
<name>A0A1H4M3G9_9HYPH</name>
<protein>
    <recommendedName>
        <fullName evidence="3">Glycosyl transferase family 8</fullName>
    </recommendedName>
</protein>
<dbReference type="EMBL" id="FNSL01000001">
    <property type="protein sequence ID" value="SEB77660.1"/>
    <property type="molecule type" value="Genomic_DNA"/>
</dbReference>
<evidence type="ECO:0000313" key="1">
    <source>
        <dbReference type="EMBL" id="SEB77660.1"/>
    </source>
</evidence>
<evidence type="ECO:0008006" key="3">
    <source>
        <dbReference type="Google" id="ProtNLM"/>
    </source>
</evidence>